<dbReference type="PANTHER" id="PTHR13683">
    <property type="entry name" value="ASPARTYL PROTEASES"/>
    <property type="match status" value="1"/>
</dbReference>
<evidence type="ECO:0000313" key="3">
    <source>
        <dbReference type="EMBL" id="KAF5193522.1"/>
    </source>
</evidence>
<comment type="caution">
    <text evidence="3">The sequence shown here is derived from an EMBL/GenBank/DDBJ whole genome shotgun (WGS) entry which is preliminary data.</text>
</comment>
<gene>
    <name evidence="3" type="ORF">FRX31_016890</name>
</gene>
<feature type="domain" description="Xylanase inhibitor N-terminal" evidence="2">
    <location>
        <begin position="31"/>
        <end position="122"/>
    </location>
</feature>
<accession>A0A7J6WBG1</accession>
<keyword evidence="4" id="KW-1185">Reference proteome</keyword>
<dbReference type="SUPFAM" id="SSF50630">
    <property type="entry name" value="Acid proteases"/>
    <property type="match status" value="1"/>
</dbReference>
<dbReference type="AlphaFoldDB" id="A0A7J6WBG1"/>
<dbReference type="Pfam" id="PF14543">
    <property type="entry name" value="TAXi_N"/>
    <property type="match status" value="1"/>
</dbReference>
<name>A0A7J6WBG1_THATH</name>
<sequence length="163" mass="17587">MNNSVQLESQMMKLKTWLQIQLELYSPLSSASASLTSYSDDICSFAVQTAEAGCSSQNSRCRCSDYQSGDLTKPDRAVDGIFGFGQHERSVISQLSSQGMTPKVFSHCLKGKDNGGGIMVLGEIVEPDIVYSPLVPSQPHYNLNLRSIAGSGQIVPIDPAVLL</sequence>
<evidence type="ECO:0000256" key="1">
    <source>
        <dbReference type="ARBA" id="ARBA00007447"/>
    </source>
</evidence>
<proteinExistence type="inferred from homology"/>
<reference evidence="3 4" key="1">
    <citation type="submission" date="2020-06" db="EMBL/GenBank/DDBJ databases">
        <title>Transcriptomic and genomic resources for Thalictrum thalictroides and T. hernandezii: Facilitating candidate gene discovery in an emerging model plant lineage.</title>
        <authorList>
            <person name="Arias T."/>
            <person name="Riano-Pachon D.M."/>
            <person name="Di Stilio V.S."/>
        </authorList>
    </citation>
    <scope>NUCLEOTIDE SEQUENCE [LARGE SCALE GENOMIC DNA]</scope>
    <source>
        <strain evidence="4">cv. WT478/WT964</strain>
        <tissue evidence="3">Leaves</tissue>
    </source>
</reference>
<dbReference type="InterPro" id="IPR032861">
    <property type="entry name" value="TAXi_N"/>
</dbReference>
<dbReference type="PANTHER" id="PTHR13683:SF875">
    <property type="entry name" value="EUKARYOTIC ASPARTYL PROTEASE FAMILY PROTEIN"/>
    <property type="match status" value="1"/>
</dbReference>
<dbReference type="EMBL" id="JABWDY010019946">
    <property type="protein sequence ID" value="KAF5193522.1"/>
    <property type="molecule type" value="Genomic_DNA"/>
</dbReference>
<dbReference type="OrthoDB" id="1724865at2759"/>
<dbReference type="Proteomes" id="UP000554482">
    <property type="component" value="Unassembled WGS sequence"/>
</dbReference>
<dbReference type="InterPro" id="IPR001461">
    <property type="entry name" value="Aspartic_peptidase_A1"/>
</dbReference>
<comment type="similarity">
    <text evidence="1">Belongs to the peptidase A1 family.</text>
</comment>
<evidence type="ECO:0000259" key="2">
    <source>
        <dbReference type="Pfam" id="PF14543"/>
    </source>
</evidence>
<dbReference type="Gene3D" id="2.40.70.10">
    <property type="entry name" value="Acid Proteases"/>
    <property type="match status" value="1"/>
</dbReference>
<evidence type="ECO:0000313" key="4">
    <source>
        <dbReference type="Proteomes" id="UP000554482"/>
    </source>
</evidence>
<dbReference type="GO" id="GO:0006508">
    <property type="term" value="P:proteolysis"/>
    <property type="evidence" value="ECO:0007669"/>
    <property type="project" value="InterPro"/>
</dbReference>
<dbReference type="GO" id="GO:0004190">
    <property type="term" value="F:aspartic-type endopeptidase activity"/>
    <property type="evidence" value="ECO:0007669"/>
    <property type="project" value="InterPro"/>
</dbReference>
<protein>
    <submittedName>
        <fullName evidence="3">Aspartic proteinase-like protein</fullName>
    </submittedName>
</protein>
<organism evidence="3 4">
    <name type="scientific">Thalictrum thalictroides</name>
    <name type="common">Rue-anemone</name>
    <name type="synonym">Anemone thalictroides</name>
    <dbReference type="NCBI Taxonomy" id="46969"/>
    <lineage>
        <taxon>Eukaryota</taxon>
        <taxon>Viridiplantae</taxon>
        <taxon>Streptophyta</taxon>
        <taxon>Embryophyta</taxon>
        <taxon>Tracheophyta</taxon>
        <taxon>Spermatophyta</taxon>
        <taxon>Magnoliopsida</taxon>
        <taxon>Ranunculales</taxon>
        <taxon>Ranunculaceae</taxon>
        <taxon>Thalictroideae</taxon>
        <taxon>Thalictrum</taxon>
    </lineage>
</organism>
<dbReference type="InterPro" id="IPR021109">
    <property type="entry name" value="Peptidase_aspartic_dom_sf"/>
</dbReference>